<dbReference type="GO" id="GO:0004648">
    <property type="term" value="F:O-phospho-L-serine:2-oxoglutarate aminotransferase activity"/>
    <property type="evidence" value="ECO:0007669"/>
    <property type="project" value="UniProtKB-EC"/>
</dbReference>
<comment type="catalytic activity">
    <reaction evidence="8">
        <text>4-(phosphooxy)-L-threonine + 2-oxoglutarate = (R)-3-hydroxy-2-oxo-4-phosphooxybutanoate + L-glutamate</text>
        <dbReference type="Rhea" id="RHEA:16573"/>
        <dbReference type="ChEBI" id="CHEBI:16810"/>
        <dbReference type="ChEBI" id="CHEBI:29985"/>
        <dbReference type="ChEBI" id="CHEBI:58452"/>
        <dbReference type="ChEBI" id="CHEBI:58538"/>
        <dbReference type="EC" id="2.6.1.52"/>
    </reaction>
</comment>
<dbReference type="InterPro" id="IPR022278">
    <property type="entry name" value="Pser_aminoTfrase"/>
</dbReference>
<evidence type="ECO:0000256" key="9">
    <source>
        <dbReference type="ARBA" id="ARBA00049007"/>
    </source>
</evidence>
<evidence type="ECO:0000259" key="10">
    <source>
        <dbReference type="Pfam" id="PF00266"/>
    </source>
</evidence>
<keyword evidence="5" id="KW-0663">Pyridoxal phosphate</keyword>
<dbReference type="InterPro" id="IPR015421">
    <property type="entry name" value="PyrdxlP-dep_Trfase_major"/>
</dbReference>
<name>A0A9D0YYC2_9FIRM</name>
<sequence>MNRVYNFSPGPSMLPLSVLERAQQELVCCGTTGMSVMEMSHRSKTYLEIYDRAVAGLAELMHIPDTYSILFLHGGATQQFAAVPLNLSVNGKADYIDSGNFAHAAAAEAGKYIEVRTVASSREDVYTYVPDWKGKLNPDADYLHITTNNTIYGTRYIELPDAGNVPLVADMSSNIL</sequence>
<comment type="cofactor">
    <cofactor evidence="1">
        <name>pyridoxal 5'-phosphate</name>
        <dbReference type="ChEBI" id="CHEBI:597326"/>
    </cofactor>
</comment>
<dbReference type="GO" id="GO:0030170">
    <property type="term" value="F:pyridoxal phosphate binding"/>
    <property type="evidence" value="ECO:0007669"/>
    <property type="project" value="TreeGrafter"/>
</dbReference>
<dbReference type="Pfam" id="PF00266">
    <property type="entry name" value="Aminotran_5"/>
    <property type="match status" value="1"/>
</dbReference>
<evidence type="ECO:0000256" key="6">
    <source>
        <dbReference type="ARBA" id="ARBA00029440"/>
    </source>
</evidence>
<keyword evidence="4" id="KW-0808">Transferase</keyword>
<evidence type="ECO:0000256" key="2">
    <source>
        <dbReference type="ARBA" id="ARBA00003483"/>
    </source>
</evidence>
<dbReference type="InterPro" id="IPR015424">
    <property type="entry name" value="PyrdxlP-dep_Trfase"/>
</dbReference>
<comment type="caution">
    <text evidence="11">The sequence shown here is derived from an EMBL/GenBank/DDBJ whole genome shotgun (WGS) entry which is preliminary data.</text>
</comment>
<proteinExistence type="predicted"/>
<dbReference type="PANTHER" id="PTHR43247">
    <property type="entry name" value="PHOSPHOSERINE AMINOTRANSFERASE"/>
    <property type="match status" value="1"/>
</dbReference>
<dbReference type="SUPFAM" id="SSF53383">
    <property type="entry name" value="PLP-dependent transferases"/>
    <property type="match status" value="1"/>
</dbReference>
<dbReference type="Proteomes" id="UP000886819">
    <property type="component" value="Unassembled WGS sequence"/>
</dbReference>
<comment type="pathway">
    <text evidence="6">Amino-acid biosynthesis.</text>
</comment>
<dbReference type="InterPro" id="IPR000192">
    <property type="entry name" value="Aminotrans_V_dom"/>
</dbReference>
<feature type="domain" description="Aminotransferase class V" evidence="10">
    <location>
        <begin position="4"/>
        <end position="175"/>
    </location>
</feature>
<protein>
    <recommendedName>
        <fullName evidence="3">Phosphoserine aminotransferase</fullName>
    </recommendedName>
    <alternativeName>
        <fullName evidence="7">Phosphohydroxythreonine aminotransferase</fullName>
    </alternativeName>
</protein>
<evidence type="ECO:0000313" key="11">
    <source>
        <dbReference type="EMBL" id="HIQ63646.1"/>
    </source>
</evidence>
<gene>
    <name evidence="11" type="ORF">IAA66_08710</name>
</gene>
<dbReference type="GO" id="GO:0006564">
    <property type="term" value="P:L-serine biosynthetic process"/>
    <property type="evidence" value="ECO:0007669"/>
    <property type="project" value="InterPro"/>
</dbReference>
<evidence type="ECO:0000256" key="7">
    <source>
        <dbReference type="ARBA" id="ARBA00031421"/>
    </source>
</evidence>
<dbReference type="Gene3D" id="3.40.640.10">
    <property type="entry name" value="Type I PLP-dependent aspartate aminotransferase-like (Major domain)"/>
    <property type="match status" value="1"/>
</dbReference>
<dbReference type="EMBL" id="DVFI01000120">
    <property type="protein sequence ID" value="HIQ63646.1"/>
    <property type="molecule type" value="Genomic_DNA"/>
</dbReference>
<evidence type="ECO:0000256" key="5">
    <source>
        <dbReference type="ARBA" id="ARBA00022898"/>
    </source>
</evidence>
<evidence type="ECO:0000256" key="4">
    <source>
        <dbReference type="ARBA" id="ARBA00022679"/>
    </source>
</evidence>
<dbReference type="PANTHER" id="PTHR43247:SF1">
    <property type="entry name" value="PHOSPHOSERINE AMINOTRANSFERASE"/>
    <property type="match status" value="1"/>
</dbReference>
<feature type="non-terminal residue" evidence="11">
    <location>
        <position position="176"/>
    </location>
</feature>
<keyword evidence="11" id="KW-0032">Aminotransferase</keyword>
<accession>A0A9D0YYC2</accession>
<comment type="catalytic activity">
    <reaction evidence="9">
        <text>O-phospho-L-serine + 2-oxoglutarate = 3-phosphooxypyruvate + L-glutamate</text>
        <dbReference type="Rhea" id="RHEA:14329"/>
        <dbReference type="ChEBI" id="CHEBI:16810"/>
        <dbReference type="ChEBI" id="CHEBI:18110"/>
        <dbReference type="ChEBI" id="CHEBI:29985"/>
        <dbReference type="ChEBI" id="CHEBI:57524"/>
        <dbReference type="EC" id="2.6.1.52"/>
    </reaction>
</comment>
<organism evidence="11 12">
    <name type="scientific">Candidatus Avichristensenella intestinipullorum</name>
    <dbReference type="NCBI Taxonomy" id="2840693"/>
    <lineage>
        <taxon>Bacteria</taxon>
        <taxon>Bacillati</taxon>
        <taxon>Bacillota</taxon>
        <taxon>Clostridia</taxon>
        <taxon>Candidatus Avichristensenella</taxon>
    </lineage>
</organism>
<comment type="function">
    <text evidence="2">Catalyzes the reversible conversion of 3-phosphohydroxypyruvate to phosphoserine and of 3-hydroxy-2-oxo-4-phosphonooxybutanoate to phosphohydroxythreonine.</text>
</comment>
<reference evidence="11" key="2">
    <citation type="journal article" date="2021" name="PeerJ">
        <title>Extensive microbial diversity within the chicken gut microbiome revealed by metagenomics and culture.</title>
        <authorList>
            <person name="Gilroy R."/>
            <person name="Ravi A."/>
            <person name="Getino M."/>
            <person name="Pursley I."/>
            <person name="Horton D.L."/>
            <person name="Alikhan N.F."/>
            <person name="Baker D."/>
            <person name="Gharbi K."/>
            <person name="Hall N."/>
            <person name="Watson M."/>
            <person name="Adriaenssens E.M."/>
            <person name="Foster-Nyarko E."/>
            <person name="Jarju S."/>
            <person name="Secka A."/>
            <person name="Antonio M."/>
            <person name="Oren A."/>
            <person name="Chaudhuri R.R."/>
            <person name="La Ragione R."/>
            <person name="Hildebrand F."/>
            <person name="Pallen M.J."/>
        </authorList>
    </citation>
    <scope>NUCLEOTIDE SEQUENCE</scope>
    <source>
        <strain evidence="11">ChiHile30-977</strain>
    </source>
</reference>
<evidence type="ECO:0000256" key="3">
    <source>
        <dbReference type="ARBA" id="ARBA00021164"/>
    </source>
</evidence>
<evidence type="ECO:0000313" key="12">
    <source>
        <dbReference type="Proteomes" id="UP000886819"/>
    </source>
</evidence>
<reference evidence="11" key="1">
    <citation type="submission" date="2020-10" db="EMBL/GenBank/DDBJ databases">
        <authorList>
            <person name="Gilroy R."/>
        </authorList>
    </citation>
    <scope>NUCLEOTIDE SEQUENCE</scope>
    <source>
        <strain evidence="11">ChiHile30-977</strain>
    </source>
</reference>
<evidence type="ECO:0000256" key="8">
    <source>
        <dbReference type="ARBA" id="ARBA00047630"/>
    </source>
</evidence>
<evidence type="ECO:0000256" key="1">
    <source>
        <dbReference type="ARBA" id="ARBA00001933"/>
    </source>
</evidence>
<dbReference type="AlphaFoldDB" id="A0A9D0YYC2"/>
<dbReference type="GO" id="GO:0005737">
    <property type="term" value="C:cytoplasm"/>
    <property type="evidence" value="ECO:0007669"/>
    <property type="project" value="TreeGrafter"/>
</dbReference>